<dbReference type="Proteomes" id="UP001141552">
    <property type="component" value="Unassembled WGS sequence"/>
</dbReference>
<keyword evidence="3" id="KW-1185">Reference proteome</keyword>
<dbReference type="PANTHER" id="PTHR46354:SF13">
    <property type="entry name" value="PROTEIN DOG1-LIKE 4"/>
    <property type="match status" value="1"/>
</dbReference>
<feature type="domain" description="DOG1" evidence="1">
    <location>
        <begin position="10"/>
        <end position="228"/>
    </location>
</feature>
<organism evidence="2 3">
    <name type="scientific">Turnera subulata</name>
    <dbReference type="NCBI Taxonomy" id="218843"/>
    <lineage>
        <taxon>Eukaryota</taxon>
        <taxon>Viridiplantae</taxon>
        <taxon>Streptophyta</taxon>
        <taxon>Embryophyta</taxon>
        <taxon>Tracheophyta</taxon>
        <taxon>Spermatophyta</taxon>
        <taxon>Magnoliopsida</taxon>
        <taxon>eudicotyledons</taxon>
        <taxon>Gunneridae</taxon>
        <taxon>Pentapetalae</taxon>
        <taxon>rosids</taxon>
        <taxon>fabids</taxon>
        <taxon>Malpighiales</taxon>
        <taxon>Passifloraceae</taxon>
        <taxon>Turnera</taxon>
    </lineage>
</organism>
<evidence type="ECO:0000259" key="1">
    <source>
        <dbReference type="PROSITE" id="PS51806"/>
    </source>
</evidence>
<dbReference type="GO" id="GO:0043565">
    <property type="term" value="F:sequence-specific DNA binding"/>
    <property type="evidence" value="ECO:0007669"/>
    <property type="project" value="InterPro"/>
</dbReference>
<protein>
    <recommendedName>
        <fullName evidence="1">DOG1 domain-containing protein</fullName>
    </recommendedName>
</protein>
<evidence type="ECO:0000313" key="3">
    <source>
        <dbReference type="Proteomes" id="UP001141552"/>
    </source>
</evidence>
<sequence>MPPKKSATSEQEFKAFLDGWLARQEHYLDELLTAIQNCHESCDDDRNDLISRVLNHYQEYWEEKSRVSQSNIFLVCFPPWFSCFEHTFLWIGGFKPGLALRVLQDSVDDLSDHLRQQVSRLTQETRRQEKMLDEELARIQESMASPPFLQQLKRRGLRDGEVKSAEEEALARLRYEMAALLGRANSLRVNTVSGIVETLNPTQNVRFLTEVTQLQLKVRNWGVERDAEREGSSSG</sequence>
<dbReference type="InterPro" id="IPR025422">
    <property type="entry name" value="TGA_domain"/>
</dbReference>
<name>A0A9Q0FW26_9ROSI</name>
<dbReference type="PROSITE" id="PS51806">
    <property type="entry name" value="DOG1"/>
    <property type="match status" value="1"/>
</dbReference>
<dbReference type="OrthoDB" id="781635at2759"/>
<proteinExistence type="predicted"/>
<gene>
    <name evidence="2" type="ORF">Tsubulata_013490</name>
</gene>
<comment type="caution">
    <text evidence="2">The sequence shown here is derived from an EMBL/GenBank/DDBJ whole genome shotgun (WGS) entry which is preliminary data.</text>
</comment>
<dbReference type="PANTHER" id="PTHR46354">
    <property type="entry name" value="DOG1 DOMAIN-CONTAINING PROTEIN"/>
    <property type="match status" value="1"/>
</dbReference>
<reference evidence="2" key="1">
    <citation type="submission" date="2022-02" db="EMBL/GenBank/DDBJ databases">
        <authorList>
            <person name="Henning P.M."/>
            <person name="McCubbin A.G."/>
            <person name="Shore J.S."/>
        </authorList>
    </citation>
    <scope>NUCLEOTIDE SEQUENCE</scope>
    <source>
        <strain evidence="2">F60SS</strain>
        <tissue evidence="2">Leaves</tissue>
    </source>
</reference>
<accession>A0A9Q0FW26</accession>
<dbReference type="EMBL" id="JAKUCV010003768">
    <property type="protein sequence ID" value="KAJ4837682.1"/>
    <property type="molecule type" value="Genomic_DNA"/>
</dbReference>
<dbReference type="AlphaFoldDB" id="A0A9Q0FW26"/>
<evidence type="ECO:0000313" key="2">
    <source>
        <dbReference type="EMBL" id="KAJ4837682.1"/>
    </source>
</evidence>
<dbReference type="InterPro" id="IPR051886">
    <property type="entry name" value="Seed_Dev/Stress_Resp_Reg"/>
</dbReference>
<dbReference type="GO" id="GO:0006351">
    <property type="term" value="P:DNA-templated transcription"/>
    <property type="evidence" value="ECO:0007669"/>
    <property type="project" value="InterPro"/>
</dbReference>
<dbReference type="Pfam" id="PF14144">
    <property type="entry name" value="DOG1"/>
    <property type="match status" value="1"/>
</dbReference>
<reference evidence="2" key="2">
    <citation type="journal article" date="2023" name="Plants (Basel)">
        <title>Annotation of the Turnera subulata (Passifloraceae) Draft Genome Reveals the S-Locus Evolved after the Divergence of Turneroideae from Passifloroideae in a Stepwise Manner.</title>
        <authorList>
            <person name="Henning P.M."/>
            <person name="Roalson E.H."/>
            <person name="Mir W."/>
            <person name="McCubbin A.G."/>
            <person name="Shore J.S."/>
        </authorList>
    </citation>
    <scope>NUCLEOTIDE SEQUENCE</scope>
    <source>
        <strain evidence="2">F60SS</strain>
    </source>
</reference>